<dbReference type="PROSITE" id="PS00463">
    <property type="entry name" value="ZN2_CY6_FUNGAL_1"/>
    <property type="match status" value="1"/>
</dbReference>
<evidence type="ECO:0000313" key="3">
    <source>
        <dbReference type="Proteomes" id="UP000094043"/>
    </source>
</evidence>
<feature type="compositionally biased region" description="Basic and acidic residues" evidence="1">
    <location>
        <begin position="401"/>
        <end position="417"/>
    </location>
</feature>
<feature type="compositionally biased region" description="Basic and acidic residues" evidence="1">
    <location>
        <begin position="477"/>
        <end position="492"/>
    </location>
</feature>
<evidence type="ECO:0000256" key="1">
    <source>
        <dbReference type="SAM" id="MobiDB-lite"/>
    </source>
</evidence>
<reference evidence="2" key="3">
    <citation type="submission" date="2024-01" db="EMBL/GenBank/DDBJ databases">
        <authorList>
            <person name="Coelho M.A."/>
            <person name="David-Palma M."/>
            <person name="Shea T."/>
            <person name="Sun S."/>
            <person name="Cuomo C.A."/>
            <person name="Heitman J."/>
        </authorList>
    </citation>
    <scope>NUCLEOTIDE SEQUENCE</scope>
    <source>
        <strain evidence="2">CBS 7841</strain>
    </source>
</reference>
<dbReference type="AlphaFoldDB" id="A0A1E3J1X2"/>
<keyword evidence="3" id="KW-1185">Reference proteome</keyword>
<dbReference type="RefSeq" id="XP_066065780.1">
    <property type="nucleotide sequence ID" value="XM_066209683.1"/>
</dbReference>
<name>A0A1E3J1X2_9TREE</name>
<dbReference type="GO" id="GO:0000981">
    <property type="term" value="F:DNA-binding transcription factor activity, RNA polymerase II-specific"/>
    <property type="evidence" value="ECO:0007669"/>
    <property type="project" value="InterPro"/>
</dbReference>
<dbReference type="SUPFAM" id="SSF57701">
    <property type="entry name" value="Zn2/Cys6 DNA-binding domain"/>
    <property type="match status" value="1"/>
</dbReference>
<organism evidence="2 3">
    <name type="scientific">Cryptococcus depauperatus CBS 7841</name>
    <dbReference type="NCBI Taxonomy" id="1295531"/>
    <lineage>
        <taxon>Eukaryota</taxon>
        <taxon>Fungi</taxon>
        <taxon>Dikarya</taxon>
        <taxon>Basidiomycota</taxon>
        <taxon>Agaricomycotina</taxon>
        <taxon>Tremellomycetes</taxon>
        <taxon>Tremellales</taxon>
        <taxon>Cryptococcaceae</taxon>
        <taxon>Cryptococcus</taxon>
    </lineage>
</organism>
<feature type="region of interest" description="Disordered" evidence="1">
    <location>
        <begin position="378"/>
        <end position="430"/>
    </location>
</feature>
<reference evidence="2" key="1">
    <citation type="submission" date="2016-06" db="EMBL/GenBank/DDBJ databases">
        <authorList>
            <person name="Cuomo C."/>
            <person name="Litvintseva A."/>
            <person name="Heitman J."/>
            <person name="Chen Y."/>
            <person name="Sun S."/>
            <person name="Springer D."/>
            <person name="Dromer F."/>
            <person name="Young S."/>
            <person name="Zeng Q."/>
            <person name="Chapman S."/>
            <person name="Gujja S."/>
            <person name="Saif S."/>
            <person name="Birren B."/>
        </authorList>
    </citation>
    <scope>NUCLEOTIDE SEQUENCE</scope>
    <source>
        <strain evidence="2">CBS 7841</strain>
    </source>
</reference>
<dbReference type="Gene3D" id="4.10.240.10">
    <property type="entry name" value="Zn(2)-C6 fungal-type DNA-binding domain"/>
    <property type="match status" value="1"/>
</dbReference>
<dbReference type="Proteomes" id="UP000094043">
    <property type="component" value="Chromosome 1"/>
</dbReference>
<dbReference type="EMBL" id="CP143784">
    <property type="protein sequence ID" value="WVN85079.1"/>
    <property type="molecule type" value="Genomic_DNA"/>
</dbReference>
<dbReference type="CDD" id="cd00067">
    <property type="entry name" value="GAL4"/>
    <property type="match status" value="1"/>
</dbReference>
<gene>
    <name evidence="2" type="ORF">L203_100221</name>
</gene>
<feature type="region of interest" description="Disordered" evidence="1">
    <location>
        <begin position="477"/>
        <end position="503"/>
    </location>
</feature>
<dbReference type="InterPro" id="IPR036864">
    <property type="entry name" value="Zn2-C6_fun-type_DNA-bd_sf"/>
</dbReference>
<evidence type="ECO:0000313" key="2">
    <source>
        <dbReference type="EMBL" id="WVN85079.1"/>
    </source>
</evidence>
<protein>
    <submittedName>
        <fullName evidence="2">Uncharacterized protein</fullName>
    </submittedName>
</protein>
<dbReference type="InterPro" id="IPR001138">
    <property type="entry name" value="Zn2Cys6_DnaBD"/>
</dbReference>
<reference evidence="2" key="2">
    <citation type="journal article" date="2022" name="Elife">
        <title>Obligate sexual reproduction of a homothallic fungus closely related to the Cryptococcus pathogenic species complex.</title>
        <authorList>
            <person name="Passer A.R."/>
            <person name="Clancey S.A."/>
            <person name="Shea T."/>
            <person name="David-Palma M."/>
            <person name="Averette A.F."/>
            <person name="Boekhout T."/>
            <person name="Porcel B.M."/>
            <person name="Nowrousian M."/>
            <person name="Cuomo C.A."/>
            <person name="Sun S."/>
            <person name="Heitman J."/>
            <person name="Coelho M.A."/>
        </authorList>
    </citation>
    <scope>NUCLEOTIDE SEQUENCE</scope>
    <source>
        <strain evidence="2">CBS 7841</strain>
    </source>
</reference>
<dbReference type="GO" id="GO:0008270">
    <property type="term" value="F:zinc ion binding"/>
    <property type="evidence" value="ECO:0007669"/>
    <property type="project" value="InterPro"/>
</dbReference>
<proteinExistence type="predicted"/>
<dbReference type="GeneID" id="91084437"/>
<dbReference type="VEuPathDB" id="FungiDB:L203_00119"/>
<accession>A0A1E3J1X2</accession>
<dbReference type="KEGG" id="cdep:91084437"/>
<feature type="compositionally biased region" description="Low complexity" evidence="1">
    <location>
        <begin position="378"/>
        <end position="396"/>
    </location>
</feature>
<sequence>MISHFDYQRDKDFNLSHRDLDLNGYSDFPNLDMDEFVNWGGIVNDASIASSFREPDCKDHQMADTTSTYQPQTAAQNDIHPKNIGQDFINVYLEESFPSQDPRTFPVHNSQKAIESEDVTKSTPSAFAWHGPATNYMSPQTTITQSTMGGFSQETNRPILSHDNSVAFDYVQYLWCNTLTDDLNKSSPCTQEKTSPMFLKNTKHLNIRGELSPNNYSNNMNSTNALQLMTTQIQPTVPLYVATENNLRVDNVEPVIQQPLTGFQFACDSFTWPNYADAIPRAHQMPLQTKTYPQMRLQTQTYIQPQVQGHVRDQGLRQVPFAPSTISQEELLQLAQLSKIGSASSRPLIPQTHKACKNTRSSGIASLSQRASSVCLSESSCSPSTIGPSSPSSATSLEHGPSFDESSKRRKGNEHGIAEPPKTKKPRIRPWAPRIWHSCQACRSSKRKCRNGDWDTKKACDGCIFKGIPCLWSAEKRVHGPSKSKREAKEAAKGGFQSQGLAA</sequence>